<dbReference type="PRINTS" id="PR00019">
    <property type="entry name" value="LEURICHRPT"/>
</dbReference>
<dbReference type="InterPro" id="IPR001611">
    <property type="entry name" value="Leu-rich_rpt"/>
</dbReference>
<evidence type="ECO:0000256" key="3">
    <source>
        <dbReference type="SAM" id="MobiDB-lite"/>
    </source>
</evidence>
<dbReference type="Pfam" id="PF13516">
    <property type="entry name" value="LRR_6"/>
    <property type="match status" value="1"/>
</dbReference>
<feature type="region of interest" description="Disordered" evidence="3">
    <location>
        <begin position="146"/>
        <end position="176"/>
    </location>
</feature>
<dbReference type="STRING" id="745531.A0A0C3S6L3"/>
<dbReference type="HOGENOM" id="CLU_016742_0_0_1"/>
<keyword evidence="2" id="KW-0677">Repeat</keyword>
<feature type="region of interest" description="Disordered" evidence="3">
    <location>
        <begin position="448"/>
        <end position="479"/>
    </location>
</feature>
<feature type="compositionally biased region" description="Low complexity" evidence="3">
    <location>
        <begin position="554"/>
        <end position="568"/>
    </location>
</feature>
<evidence type="ECO:0000256" key="1">
    <source>
        <dbReference type="ARBA" id="ARBA00022614"/>
    </source>
</evidence>
<dbReference type="Proteomes" id="UP000053257">
    <property type="component" value="Unassembled WGS sequence"/>
</dbReference>
<dbReference type="SMART" id="SM00369">
    <property type="entry name" value="LRR_TYP"/>
    <property type="match status" value="7"/>
</dbReference>
<dbReference type="OrthoDB" id="1517790at2759"/>
<gene>
    <name evidence="4" type="ORF">PHLGIDRAFT_107207</name>
</gene>
<name>A0A0C3S6L3_PHLG1</name>
<feature type="region of interest" description="Disordered" evidence="3">
    <location>
        <begin position="543"/>
        <end position="590"/>
    </location>
</feature>
<accession>A0A0C3S6L3</accession>
<dbReference type="Gene3D" id="3.80.10.10">
    <property type="entry name" value="Ribonuclease Inhibitor"/>
    <property type="match status" value="3"/>
</dbReference>
<evidence type="ECO:0000256" key="2">
    <source>
        <dbReference type="ARBA" id="ARBA00022737"/>
    </source>
</evidence>
<feature type="compositionally biased region" description="Pro residues" evidence="3">
    <location>
        <begin position="569"/>
        <end position="583"/>
    </location>
</feature>
<protein>
    <recommendedName>
        <fullName evidence="6">L domain-like protein</fullName>
    </recommendedName>
</protein>
<organism evidence="4 5">
    <name type="scientific">Phlebiopsis gigantea (strain 11061_1 CR5-6)</name>
    <name type="common">White-rot fungus</name>
    <name type="synonym">Peniophora gigantea</name>
    <dbReference type="NCBI Taxonomy" id="745531"/>
    <lineage>
        <taxon>Eukaryota</taxon>
        <taxon>Fungi</taxon>
        <taxon>Dikarya</taxon>
        <taxon>Basidiomycota</taxon>
        <taxon>Agaricomycotina</taxon>
        <taxon>Agaricomycetes</taxon>
        <taxon>Polyporales</taxon>
        <taxon>Phanerochaetaceae</taxon>
        <taxon>Phlebiopsis</taxon>
    </lineage>
</organism>
<evidence type="ECO:0008006" key="6">
    <source>
        <dbReference type="Google" id="ProtNLM"/>
    </source>
</evidence>
<dbReference type="InterPro" id="IPR003591">
    <property type="entry name" value="Leu-rich_rpt_typical-subtyp"/>
</dbReference>
<keyword evidence="1" id="KW-0433">Leucine-rich repeat</keyword>
<dbReference type="SMART" id="SM00364">
    <property type="entry name" value="LRR_BAC"/>
    <property type="match status" value="5"/>
</dbReference>
<dbReference type="PANTHER" id="PTHR24366">
    <property type="entry name" value="IG(IMMUNOGLOBULIN) AND LRR(LEUCINE RICH REPEAT) DOMAINS"/>
    <property type="match status" value="1"/>
</dbReference>
<dbReference type="Pfam" id="PF00560">
    <property type="entry name" value="LRR_1"/>
    <property type="match status" value="1"/>
</dbReference>
<sequence>MKPSPSPTPSGRTLKPRSSLQALRPASPQKSPSKRIKPLTEEPPVSPKAPSLSIREQIALKRAEAKKAQTQNTPKSALDDLAGLEEALPTQKASANEDMVDLGRWSVKETIERGRSTGTVGLASRGLPCIPSALFEIHLGITPEPLKLVPEEPPITTGTADDVSASRKRGGDSNGPSWYEAQDLTVLKAWSNEILEIQPEISLFGSLKTIDLHNNKLQALPSSFADLTSLTVLDISHNSLSSLPPNIFALPSLITLNLSHNNLTSLPFFVPFSDSVNPFGRTRDPRGEWFSETITRATTVLPKLVNLDVSHNKLTAASIDHENGHLPAALTKLDLSSNPLGLSTSLIRSLSRITRLSELRCERADIGDDSFPVTLFGSGSNPFPSLSVFDLGETHVTRPAIEASFLPGTVSKTVDFDVTTEEPRPGVLRIIVGKRVIKEAWEIEAERRTKARGRHLQQTSEELNSPLVGDTSTDNSKKEAVRELWGIEAEQGLLTEGAKRRAKATAAASNATGGTPTSQSKPTRLTTDVVAKEQWELEAEQGLLTAGGRRRARAAAATAAAQQSAPSKTPNPPPESSPSPSPAPSTGSALANPQYYVTATETLTLPPSVAVQKNQHFRSFSLAIKTSPLSSSASDLALAIPTPTLPLASIVSQPFSQTLKVLVLTNRKMDSSFNLPTESDGPFLPALEELVLEGCNLGNSVLVSRSAEPGGTDASSARASEALLPLLARLFPSLRTLDLSYNALTSDALARDALTALILASADGLEPHRPGLRVLRLRGNRLAGLDGFQELAGMFKGNRDVKEWKLEELDIRDNAIGRLPVEMGLLPMDVFLVDGNIFRVPPRRVWEREGTKGLLSWLRGRVE</sequence>
<proteinExistence type="predicted"/>
<dbReference type="PROSITE" id="PS51450">
    <property type="entry name" value="LRR"/>
    <property type="match status" value="3"/>
</dbReference>
<feature type="compositionally biased region" description="Low complexity" evidence="3">
    <location>
        <begin position="504"/>
        <end position="518"/>
    </location>
</feature>
<dbReference type="EMBL" id="KN840522">
    <property type="protein sequence ID" value="KIP06262.1"/>
    <property type="molecule type" value="Genomic_DNA"/>
</dbReference>
<dbReference type="AlphaFoldDB" id="A0A0C3S6L3"/>
<dbReference type="SUPFAM" id="SSF52058">
    <property type="entry name" value="L domain-like"/>
    <property type="match status" value="1"/>
</dbReference>
<dbReference type="Pfam" id="PF13855">
    <property type="entry name" value="LRR_8"/>
    <property type="match status" value="1"/>
</dbReference>
<dbReference type="SMART" id="SM00368">
    <property type="entry name" value="LRR_RI"/>
    <property type="match status" value="3"/>
</dbReference>
<evidence type="ECO:0000313" key="4">
    <source>
        <dbReference type="EMBL" id="KIP06262.1"/>
    </source>
</evidence>
<feature type="region of interest" description="Disordered" evidence="3">
    <location>
        <begin position="1"/>
        <end position="53"/>
    </location>
</feature>
<keyword evidence="5" id="KW-1185">Reference proteome</keyword>
<evidence type="ECO:0000313" key="5">
    <source>
        <dbReference type="Proteomes" id="UP000053257"/>
    </source>
</evidence>
<dbReference type="PANTHER" id="PTHR24366:SF96">
    <property type="entry name" value="LEUCINE RICH REPEAT CONTAINING 53"/>
    <property type="match status" value="1"/>
</dbReference>
<feature type="region of interest" description="Disordered" evidence="3">
    <location>
        <begin position="496"/>
        <end position="526"/>
    </location>
</feature>
<reference evidence="4 5" key="1">
    <citation type="journal article" date="2014" name="PLoS Genet.">
        <title>Analysis of the Phlebiopsis gigantea genome, transcriptome and secretome provides insight into its pioneer colonization strategies of wood.</title>
        <authorList>
            <person name="Hori C."/>
            <person name="Ishida T."/>
            <person name="Igarashi K."/>
            <person name="Samejima M."/>
            <person name="Suzuki H."/>
            <person name="Master E."/>
            <person name="Ferreira P."/>
            <person name="Ruiz-Duenas F.J."/>
            <person name="Held B."/>
            <person name="Canessa P."/>
            <person name="Larrondo L.F."/>
            <person name="Schmoll M."/>
            <person name="Druzhinina I.S."/>
            <person name="Kubicek C.P."/>
            <person name="Gaskell J.A."/>
            <person name="Kersten P."/>
            <person name="St John F."/>
            <person name="Glasner J."/>
            <person name="Sabat G."/>
            <person name="Splinter BonDurant S."/>
            <person name="Syed K."/>
            <person name="Yadav J."/>
            <person name="Mgbeahuruike A.C."/>
            <person name="Kovalchuk A."/>
            <person name="Asiegbu F.O."/>
            <person name="Lackner G."/>
            <person name="Hoffmeister D."/>
            <person name="Rencoret J."/>
            <person name="Gutierrez A."/>
            <person name="Sun H."/>
            <person name="Lindquist E."/>
            <person name="Barry K."/>
            <person name="Riley R."/>
            <person name="Grigoriev I.V."/>
            <person name="Henrissat B."/>
            <person name="Kues U."/>
            <person name="Berka R.M."/>
            <person name="Martinez A.T."/>
            <person name="Covert S.F."/>
            <person name="Blanchette R.A."/>
            <person name="Cullen D."/>
        </authorList>
    </citation>
    <scope>NUCLEOTIDE SEQUENCE [LARGE SCALE GENOMIC DNA]</scope>
    <source>
        <strain evidence="4 5">11061_1 CR5-6</strain>
    </source>
</reference>
<dbReference type="InterPro" id="IPR032675">
    <property type="entry name" value="LRR_dom_sf"/>
</dbReference>